<gene>
    <name evidence="1" type="ORF">Pmani_005611</name>
</gene>
<dbReference type="Proteomes" id="UP001292094">
    <property type="component" value="Unassembled WGS sequence"/>
</dbReference>
<keyword evidence="2" id="KW-1185">Reference proteome</keyword>
<dbReference type="EMBL" id="JAWZYT010000424">
    <property type="protein sequence ID" value="KAK4323709.1"/>
    <property type="molecule type" value="Genomic_DNA"/>
</dbReference>
<dbReference type="PANTHER" id="PTHR47510:SF3">
    <property type="entry name" value="ENDO_EXONUCLEASE_PHOSPHATASE DOMAIN-CONTAINING PROTEIN"/>
    <property type="match status" value="1"/>
</dbReference>
<name>A0AAE1QBC3_9EUCA</name>
<evidence type="ECO:0000313" key="2">
    <source>
        <dbReference type="Proteomes" id="UP001292094"/>
    </source>
</evidence>
<proteinExistence type="predicted"/>
<organism evidence="1 2">
    <name type="scientific">Petrolisthes manimaculis</name>
    <dbReference type="NCBI Taxonomy" id="1843537"/>
    <lineage>
        <taxon>Eukaryota</taxon>
        <taxon>Metazoa</taxon>
        <taxon>Ecdysozoa</taxon>
        <taxon>Arthropoda</taxon>
        <taxon>Crustacea</taxon>
        <taxon>Multicrustacea</taxon>
        <taxon>Malacostraca</taxon>
        <taxon>Eumalacostraca</taxon>
        <taxon>Eucarida</taxon>
        <taxon>Decapoda</taxon>
        <taxon>Pleocyemata</taxon>
        <taxon>Anomura</taxon>
        <taxon>Galatheoidea</taxon>
        <taxon>Porcellanidae</taxon>
        <taxon>Petrolisthes</taxon>
    </lineage>
</organism>
<dbReference type="PANTHER" id="PTHR47510">
    <property type="entry name" value="REVERSE TRANSCRIPTASE DOMAIN-CONTAINING PROTEIN"/>
    <property type="match status" value="1"/>
</dbReference>
<accession>A0AAE1QBC3</accession>
<evidence type="ECO:0008006" key="3">
    <source>
        <dbReference type="Google" id="ProtNLM"/>
    </source>
</evidence>
<sequence length="305" mass="34885">MTDTLRVRYPAAKLVICGDFNRLDVSDIQHQLNLTQVVDFPTHGQATLDLILTDLDHQYSAPRPLPPVVRSNHASILWSPAPTTSVPRETVTQSYRPTPDSSIREFGQWLVHHPWIEVTEPQDVHTKFHNYVNTTTEAYHHYFPTKTIRVHPADTPWMTPRIMRLLQLRNKLFYTDPAQYRSLRNRVIREIKTDKARHYPEKMQHLKQANNRQWYSKIKSLCGLQKQSPSFPCTSHLSPDNAAEELNGHSPTMFQTLSPLQTSLLPAFLPSPSPLPSPSTLPSVHEAEVANMITSFTVNLTDPPH</sequence>
<comment type="caution">
    <text evidence="1">The sequence shown here is derived from an EMBL/GenBank/DDBJ whole genome shotgun (WGS) entry which is preliminary data.</text>
</comment>
<evidence type="ECO:0000313" key="1">
    <source>
        <dbReference type="EMBL" id="KAK4323709.1"/>
    </source>
</evidence>
<dbReference type="AlphaFoldDB" id="A0AAE1QBC3"/>
<reference evidence="1" key="1">
    <citation type="submission" date="2023-11" db="EMBL/GenBank/DDBJ databases">
        <title>Genome assemblies of two species of porcelain crab, Petrolisthes cinctipes and Petrolisthes manimaculis (Anomura: Porcellanidae).</title>
        <authorList>
            <person name="Angst P."/>
        </authorList>
    </citation>
    <scope>NUCLEOTIDE SEQUENCE</scope>
    <source>
        <strain evidence="1">PB745_02</strain>
        <tissue evidence="1">Gill</tissue>
    </source>
</reference>
<protein>
    <recommendedName>
        <fullName evidence="3">Endonuclease/exonuclease/phosphatase domain-containing protein</fullName>
    </recommendedName>
</protein>